<keyword evidence="4" id="KW-0804">Transcription</keyword>
<dbReference type="Pfam" id="PF03466">
    <property type="entry name" value="LysR_substrate"/>
    <property type="match status" value="1"/>
</dbReference>
<dbReference type="InterPro" id="IPR036388">
    <property type="entry name" value="WH-like_DNA-bd_sf"/>
</dbReference>
<evidence type="ECO:0000256" key="2">
    <source>
        <dbReference type="ARBA" id="ARBA00023015"/>
    </source>
</evidence>
<name>A0A212J0Z6_9PROT</name>
<evidence type="ECO:0000313" key="6">
    <source>
        <dbReference type="EMBL" id="SBV93119.1"/>
    </source>
</evidence>
<dbReference type="GO" id="GO:0003677">
    <property type="term" value="F:DNA binding"/>
    <property type="evidence" value="ECO:0007669"/>
    <property type="project" value="UniProtKB-KW"/>
</dbReference>
<keyword evidence="3" id="KW-0238">DNA-binding</keyword>
<sequence length="312" mass="33899">MKLYQLRALDAVARLGGIRAAARDLGVTQPALTKALRELEAEAGLGLLERAHSGAVLSHAGQRLLLRSRAIFREFAYAEMELSQMRGETSGKVSIAISPLFARIVFPDAYTAFRREFPQIKIRVIESFISTTLPAIADGSLDFAVMLLAGTEVAANLLQEHWMDVDHRIVGRSGHPLAPKATLADLFRCDWLLTNAVETMGQLSLLGSIALQAALPLPRNIQEVPSAAMIEMLVAGSDALAIAPVFAGVSASPSLCPIDCDEVPPLVKSFGLVRRADTRLSPAAEGMRDAIRQAMRKLNLSAERRRRDDRRA</sequence>
<dbReference type="PANTHER" id="PTHR30419">
    <property type="entry name" value="HTH-TYPE TRANSCRIPTIONAL REGULATOR YBHD"/>
    <property type="match status" value="1"/>
</dbReference>
<dbReference type="PROSITE" id="PS50931">
    <property type="entry name" value="HTH_LYSR"/>
    <property type="match status" value="1"/>
</dbReference>
<reference evidence="6" key="1">
    <citation type="submission" date="2016-04" db="EMBL/GenBank/DDBJ databases">
        <authorList>
            <person name="Evans L.H."/>
            <person name="Alamgir A."/>
            <person name="Owens N."/>
            <person name="Weber N.D."/>
            <person name="Virtaneva K."/>
            <person name="Barbian K."/>
            <person name="Babar A."/>
            <person name="Rosenke K."/>
        </authorList>
    </citation>
    <scope>NUCLEOTIDE SEQUENCE</scope>
    <source>
        <strain evidence="6">86</strain>
    </source>
</reference>
<dbReference type="InterPro" id="IPR036390">
    <property type="entry name" value="WH_DNA-bd_sf"/>
</dbReference>
<protein>
    <submittedName>
        <fullName evidence="6">LysR family transcriptional regulator</fullName>
    </submittedName>
</protein>
<evidence type="ECO:0000259" key="5">
    <source>
        <dbReference type="PROSITE" id="PS50931"/>
    </source>
</evidence>
<dbReference type="AlphaFoldDB" id="A0A212J0Z6"/>
<dbReference type="PANTHER" id="PTHR30419:SF30">
    <property type="entry name" value="LYSR FAMILY TRANSCRIPTIONAL REGULATOR"/>
    <property type="match status" value="1"/>
</dbReference>
<dbReference type="GO" id="GO:0005829">
    <property type="term" value="C:cytosol"/>
    <property type="evidence" value="ECO:0007669"/>
    <property type="project" value="TreeGrafter"/>
</dbReference>
<dbReference type="PRINTS" id="PR00039">
    <property type="entry name" value="HTHLYSR"/>
</dbReference>
<evidence type="ECO:0000256" key="4">
    <source>
        <dbReference type="ARBA" id="ARBA00023163"/>
    </source>
</evidence>
<comment type="similarity">
    <text evidence="1">Belongs to the LysR transcriptional regulatory family.</text>
</comment>
<dbReference type="InterPro" id="IPR000847">
    <property type="entry name" value="LysR_HTH_N"/>
</dbReference>
<dbReference type="InterPro" id="IPR050950">
    <property type="entry name" value="HTH-type_LysR_regulators"/>
</dbReference>
<gene>
    <name evidence="6" type="ORF">KL86APRO_10344</name>
</gene>
<feature type="domain" description="HTH lysR-type" evidence="5">
    <location>
        <begin position="1"/>
        <end position="58"/>
    </location>
</feature>
<dbReference type="Pfam" id="PF00126">
    <property type="entry name" value="HTH_1"/>
    <property type="match status" value="1"/>
</dbReference>
<keyword evidence="2" id="KW-0805">Transcription regulation</keyword>
<dbReference type="EMBL" id="FLUO01000001">
    <property type="protein sequence ID" value="SBV93119.1"/>
    <property type="molecule type" value="Genomic_DNA"/>
</dbReference>
<dbReference type="SUPFAM" id="SSF53850">
    <property type="entry name" value="Periplasmic binding protein-like II"/>
    <property type="match status" value="1"/>
</dbReference>
<evidence type="ECO:0000256" key="1">
    <source>
        <dbReference type="ARBA" id="ARBA00009437"/>
    </source>
</evidence>
<accession>A0A212J0Z6</accession>
<organism evidence="6">
    <name type="scientific">uncultured Alphaproteobacteria bacterium</name>
    <dbReference type="NCBI Taxonomy" id="91750"/>
    <lineage>
        <taxon>Bacteria</taxon>
        <taxon>Pseudomonadati</taxon>
        <taxon>Pseudomonadota</taxon>
        <taxon>Alphaproteobacteria</taxon>
        <taxon>environmental samples</taxon>
    </lineage>
</organism>
<dbReference type="Gene3D" id="3.40.190.290">
    <property type="match status" value="1"/>
</dbReference>
<dbReference type="InterPro" id="IPR005119">
    <property type="entry name" value="LysR_subst-bd"/>
</dbReference>
<dbReference type="SUPFAM" id="SSF46785">
    <property type="entry name" value="Winged helix' DNA-binding domain"/>
    <property type="match status" value="1"/>
</dbReference>
<evidence type="ECO:0000256" key="3">
    <source>
        <dbReference type="ARBA" id="ARBA00023125"/>
    </source>
</evidence>
<proteinExistence type="inferred from homology"/>
<dbReference type="Gene3D" id="1.10.10.10">
    <property type="entry name" value="Winged helix-like DNA-binding domain superfamily/Winged helix DNA-binding domain"/>
    <property type="match status" value="1"/>
</dbReference>
<dbReference type="GO" id="GO:0003700">
    <property type="term" value="F:DNA-binding transcription factor activity"/>
    <property type="evidence" value="ECO:0007669"/>
    <property type="project" value="InterPro"/>
</dbReference>